<sequence>AAAPADGFGGIKAGADGMAGERHDGLLAAVTGTLQRQISLGRLVPIGRGAGGNTGSAFKL</sequence>
<evidence type="ECO:0000313" key="1">
    <source>
        <dbReference type="EMBL" id="MDF3837998.1"/>
    </source>
</evidence>
<dbReference type="Proteomes" id="UP001216674">
    <property type="component" value="Unassembled WGS sequence"/>
</dbReference>
<keyword evidence="2" id="KW-1185">Reference proteome</keyword>
<comment type="caution">
    <text evidence="1">The sequence shown here is derived from an EMBL/GenBank/DDBJ whole genome shotgun (WGS) entry which is preliminary data.</text>
</comment>
<evidence type="ECO:0000313" key="2">
    <source>
        <dbReference type="Proteomes" id="UP001216674"/>
    </source>
</evidence>
<proteinExistence type="predicted"/>
<protein>
    <submittedName>
        <fullName evidence="1">Uncharacterized protein</fullName>
    </submittedName>
</protein>
<dbReference type="RefSeq" id="WP_276268055.1">
    <property type="nucleotide sequence ID" value="NZ_JARJLM010000554.1"/>
</dbReference>
<accession>A0ABT6AZF3</accession>
<reference evidence="1 2" key="1">
    <citation type="submission" date="2023-03" db="EMBL/GenBank/DDBJ databases">
        <title>Draft assemblies of triclosan tolerant bacteria isolated from returned activated sludge.</title>
        <authorList>
            <person name="Van Hamelsveld S."/>
        </authorList>
    </citation>
    <scope>NUCLEOTIDE SEQUENCE [LARGE SCALE GENOMIC DNA]</scope>
    <source>
        <strain evidence="1 2">GW210010_S58</strain>
    </source>
</reference>
<feature type="non-terminal residue" evidence="1">
    <location>
        <position position="1"/>
    </location>
</feature>
<name>A0ABT6AZF3_9BURK</name>
<dbReference type="EMBL" id="JARJLM010000554">
    <property type="protein sequence ID" value="MDF3837998.1"/>
    <property type="molecule type" value="Genomic_DNA"/>
</dbReference>
<gene>
    <name evidence="1" type="ORF">P3W85_34455</name>
</gene>
<organism evidence="1 2">
    <name type="scientific">Cupriavidus basilensis</name>
    <dbReference type="NCBI Taxonomy" id="68895"/>
    <lineage>
        <taxon>Bacteria</taxon>
        <taxon>Pseudomonadati</taxon>
        <taxon>Pseudomonadota</taxon>
        <taxon>Betaproteobacteria</taxon>
        <taxon>Burkholderiales</taxon>
        <taxon>Burkholderiaceae</taxon>
        <taxon>Cupriavidus</taxon>
    </lineage>
</organism>